<sequence>DTYEGGWRDGIISGPGIYQFAEGSIWNNPEL</sequence>
<dbReference type="Pfam" id="PF02493">
    <property type="entry name" value="MORN"/>
    <property type="match status" value="1"/>
</dbReference>
<gene>
    <name evidence="2" type="ORF">EZS28_009400</name>
</gene>
<evidence type="ECO:0000313" key="3">
    <source>
        <dbReference type="Proteomes" id="UP000324800"/>
    </source>
</evidence>
<reference evidence="2 3" key="1">
    <citation type="submission" date="2019-03" db="EMBL/GenBank/DDBJ databases">
        <title>Single cell metagenomics reveals metabolic interactions within the superorganism composed of flagellate Streblomastix strix and complex community of Bacteroidetes bacteria on its surface.</title>
        <authorList>
            <person name="Treitli S.C."/>
            <person name="Kolisko M."/>
            <person name="Husnik F."/>
            <person name="Keeling P."/>
            <person name="Hampl V."/>
        </authorList>
    </citation>
    <scope>NUCLEOTIDE SEQUENCE [LARGE SCALE GENOMIC DNA]</scope>
    <source>
        <strain evidence="2">ST1C</strain>
    </source>
</reference>
<name>A0A5J4WJN3_9EUKA</name>
<dbReference type="OrthoDB" id="270720at2759"/>
<keyword evidence="1" id="KW-0677">Repeat</keyword>
<proteinExistence type="predicted"/>
<accession>A0A5J4WJN3</accession>
<dbReference type="EMBL" id="SNRW01001776">
    <property type="protein sequence ID" value="KAA6395071.1"/>
    <property type="molecule type" value="Genomic_DNA"/>
</dbReference>
<dbReference type="InterPro" id="IPR003409">
    <property type="entry name" value="MORN"/>
</dbReference>
<evidence type="ECO:0000313" key="2">
    <source>
        <dbReference type="EMBL" id="KAA6395071.1"/>
    </source>
</evidence>
<organism evidence="2 3">
    <name type="scientific">Streblomastix strix</name>
    <dbReference type="NCBI Taxonomy" id="222440"/>
    <lineage>
        <taxon>Eukaryota</taxon>
        <taxon>Metamonada</taxon>
        <taxon>Preaxostyla</taxon>
        <taxon>Oxymonadida</taxon>
        <taxon>Streblomastigidae</taxon>
        <taxon>Streblomastix</taxon>
    </lineage>
</organism>
<dbReference type="SUPFAM" id="SSF82185">
    <property type="entry name" value="Histone H3 K4-specific methyltransferase SET7/9 N-terminal domain"/>
    <property type="match status" value="1"/>
</dbReference>
<feature type="non-terminal residue" evidence="2">
    <location>
        <position position="1"/>
    </location>
</feature>
<protein>
    <submittedName>
        <fullName evidence="2">Uncharacterized protein</fullName>
    </submittedName>
</protein>
<evidence type="ECO:0000256" key="1">
    <source>
        <dbReference type="ARBA" id="ARBA00022737"/>
    </source>
</evidence>
<comment type="caution">
    <text evidence="2">The sequence shown here is derived from an EMBL/GenBank/DDBJ whole genome shotgun (WGS) entry which is preliminary data.</text>
</comment>
<dbReference type="AlphaFoldDB" id="A0A5J4WJN3"/>
<dbReference type="Proteomes" id="UP000324800">
    <property type="component" value="Unassembled WGS sequence"/>
</dbReference>